<name>A0A4Y9FQ74_9MICO</name>
<keyword evidence="2" id="KW-0238">DNA-binding</keyword>
<reference evidence="5 6" key="1">
    <citation type="submission" date="2019-03" db="EMBL/GenBank/DDBJ databases">
        <title>Diversity of the mouse oral microbiome.</title>
        <authorList>
            <person name="Joseph S."/>
            <person name="Aduse-Opoku J."/>
            <person name="Curtis M."/>
            <person name="Wade W."/>
            <person name="Hashim A."/>
        </authorList>
    </citation>
    <scope>NUCLEOTIDE SEQUENCE [LARGE SCALE GENOMIC DNA]</scope>
    <source>
        <strain evidence="5 6">P1012</strain>
    </source>
</reference>
<keyword evidence="3" id="KW-0804">Transcription</keyword>
<dbReference type="NCBIfam" id="NF033788">
    <property type="entry name" value="HTH_metalloreg"/>
    <property type="match status" value="1"/>
</dbReference>
<keyword evidence="1" id="KW-0805">Transcription regulation</keyword>
<evidence type="ECO:0000256" key="1">
    <source>
        <dbReference type="ARBA" id="ARBA00023015"/>
    </source>
</evidence>
<feature type="domain" description="HTH arsR-type" evidence="4">
    <location>
        <begin position="1"/>
        <end position="91"/>
    </location>
</feature>
<dbReference type="EMBL" id="SPQB01000055">
    <property type="protein sequence ID" value="TFU30663.1"/>
    <property type="molecule type" value="Genomic_DNA"/>
</dbReference>
<protein>
    <submittedName>
        <fullName evidence="5">ArsR family transcriptional regulator</fullName>
    </submittedName>
</protein>
<comment type="caution">
    <text evidence="5">The sequence shown here is derived from an EMBL/GenBank/DDBJ whole genome shotgun (WGS) entry which is preliminary data.</text>
</comment>
<dbReference type="CDD" id="cd00090">
    <property type="entry name" value="HTH_ARSR"/>
    <property type="match status" value="1"/>
</dbReference>
<dbReference type="SUPFAM" id="SSF46785">
    <property type="entry name" value="Winged helix' DNA-binding domain"/>
    <property type="match status" value="1"/>
</dbReference>
<accession>A0A4Y9FQ74</accession>
<dbReference type="InterPro" id="IPR001845">
    <property type="entry name" value="HTH_ArsR_DNA-bd_dom"/>
</dbReference>
<dbReference type="OrthoDB" id="3628603at2"/>
<dbReference type="GO" id="GO:0003677">
    <property type="term" value="F:DNA binding"/>
    <property type="evidence" value="ECO:0007669"/>
    <property type="project" value="UniProtKB-KW"/>
</dbReference>
<dbReference type="AlphaFoldDB" id="A0A4Y9FQ74"/>
<evidence type="ECO:0000313" key="5">
    <source>
        <dbReference type="EMBL" id="TFU30663.1"/>
    </source>
</evidence>
<evidence type="ECO:0000259" key="4">
    <source>
        <dbReference type="PROSITE" id="PS50987"/>
    </source>
</evidence>
<dbReference type="GO" id="GO:0003700">
    <property type="term" value="F:DNA-binding transcription factor activity"/>
    <property type="evidence" value="ECO:0007669"/>
    <property type="project" value="InterPro"/>
</dbReference>
<dbReference type="Gene3D" id="1.10.10.10">
    <property type="entry name" value="Winged helix-like DNA-binding domain superfamily/Winged helix DNA-binding domain"/>
    <property type="match status" value="1"/>
</dbReference>
<dbReference type="PROSITE" id="PS50987">
    <property type="entry name" value="HTH_ARSR_2"/>
    <property type="match status" value="1"/>
</dbReference>
<proteinExistence type="predicted"/>
<dbReference type="Proteomes" id="UP000298358">
    <property type="component" value="Unassembled WGS sequence"/>
</dbReference>
<sequence>MGMHADVALDALGDPTRRRIIETLREGPRPVGELAADLPVGRPAVSKHLRVLADAGLVEHRSVGTRNLYALAPGGLAPVQEWLVAQWDCVLGAFAAHVAANHAGERASGSDRRAS</sequence>
<dbReference type="Pfam" id="PF12840">
    <property type="entry name" value="HTH_20"/>
    <property type="match status" value="1"/>
</dbReference>
<dbReference type="InterPro" id="IPR051081">
    <property type="entry name" value="HTH_MetalResp_TranReg"/>
</dbReference>
<dbReference type="PRINTS" id="PR00778">
    <property type="entry name" value="HTHARSR"/>
</dbReference>
<evidence type="ECO:0000256" key="2">
    <source>
        <dbReference type="ARBA" id="ARBA00023125"/>
    </source>
</evidence>
<organism evidence="5 6">
    <name type="scientific">Microbacterium paludicola</name>
    <dbReference type="NCBI Taxonomy" id="300019"/>
    <lineage>
        <taxon>Bacteria</taxon>
        <taxon>Bacillati</taxon>
        <taxon>Actinomycetota</taxon>
        <taxon>Actinomycetes</taxon>
        <taxon>Micrococcales</taxon>
        <taxon>Microbacteriaceae</taxon>
        <taxon>Microbacterium</taxon>
    </lineage>
</organism>
<dbReference type="InterPro" id="IPR011991">
    <property type="entry name" value="ArsR-like_HTH"/>
</dbReference>
<evidence type="ECO:0000313" key="6">
    <source>
        <dbReference type="Proteomes" id="UP000298358"/>
    </source>
</evidence>
<gene>
    <name evidence="5" type="ORF">E4U02_14365</name>
</gene>
<dbReference type="InterPro" id="IPR036388">
    <property type="entry name" value="WH-like_DNA-bd_sf"/>
</dbReference>
<dbReference type="SMART" id="SM00418">
    <property type="entry name" value="HTH_ARSR"/>
    <property type="match status" value="1"/>
</dbReference>
<dbReference type="PANTHER" id="PTHR33154">
    <property type="entry name" value="TRANSCRIPTIONAL REGULATOR, ARSR FAMILY"/>
    <property type="match status" value="1"/>
</dbReference>
<evidence type="ECO:0000256" key="3">
    <source>
        <dbReference type="ARBA" id="ARBA00023163"/>
    </source>
</evidence>
<dbReference type="InterPro" id="IPR036390">
    <property type="entry name" value="WH_DNA-bd_sf"/>
</dbReference>
<keyword evidence="6" id="KW-1185">Reference proteome</keyword>
<dbReference type="PANTHER" id="PTHR33154:SF33">
    <property type="entry name" value="TRANSCRIPTIONAL REPRESSOR SDPR"/>
    <property type="match status" value="1"/>
</dbReference>